<dbReference type="AlphaFoldDB" id="A0A182K2W2"/>
<dbReference type="Pfam" id="PF00096">
    <property type="entry name" value="zf-C2H2"/>
    <property type="match status" value="2"/>
</dbReference>
<evidence type="ECO:0000313" key="10">
    <source>
        <dbReference type="EnsemblMetazoa" id="ACHR005096-PA"/>
    </source>
</evidence>
<feature type="domain" description="C2H2-type" evidence="8">
    <location>
        <begin position="329"/>
        <end position="356"/>
    </location>
</feature>
<organism evidence="10 11">
    <name type="scientific">Anopheles christyi</name>
    <dbReference type="NCBI Taxonomy" id="43041"/>
    <lineage>
        <taxon>Eukaryota</taxon>
        <taxon>Metazoa</taxon>
        <taxon>Ecdysozoa</taxon>
        <taxon>Arthropoda</taxon>
        <taxon>Hexapoda</taxon>
        <taxon>Insecta</taxon>
        <taxon>Pterygota</taxon>
        <taxon>Neoptera</taxon>
        <taxon>Endopterygota</taxon>
        <taxon>Diptera</taxon>
        <taxon>Nematocera</taxon>
        <taxon>Culicoidea</taxon>
        <taxon>Culicidae</taxon>
        <taxon>Anophelinae</taxon>
        <taxon>Anopheles</taxon>
    </lineage>
</organism>
<evidence type="ECO:0000256" key="3">
    <source>
        <dbReference type="ARBA" id="ARBA00022771"/>
    </source>
</evidence>
<proteinExistence type="predicted"/>
<feature type="binding site" evidence="6">
    <location>
        <position position="12"/>
    </location>
    <ligand>
        <name>Zn(2+)</name>
        <dbReference type="ChEBI" id="CHEBI:29105"/>
    </ligand>
</feature>
<feature type="domain" description="C2H2-type" evidence="8">
    <location>
        <begin position="300"/>
        <end position="328"/>
    </location>
</feature>
<feature type="region of interest" description="Disordered" evidence="7">
    <location>
        <begin position="168"/>
        <end position="212"/>
    </location>
</feature>
<evidence type="ECO:0000259" key="9">
    <source>
        <dbReference type="PROSITE" id="PS51915"/>
    </source>
</evidence>
<evidence type="ECO:0000313" key="11">
    <source>
        <dbReference type="Proteomes" id="UP000075881"/>
    </source>
</evidence>
<feature type="binding site" evidence="6">
    <location>
        <position position="58"/>
    </location>
    <ligand>
        <name>Zn(2+)</name>
        <dbReference type="ChEBI" id="CHEBI:29105"/>
    </ligand>
</feature>
<keyword evidence="4 6" id="KW-0862">Zinc</keyword>
<feature type="domain" description="C2H2-type" evidence="8">
    <location>
        <begin position="271"/>
        <end position="299"/>
    </location>
</feature>
<evidence type="ECO:0000256" key="6">
    <source>
        <dbReference type="PROSITE-ProRule" id="PRU01263"/>
    </source>
</evidence>
<feature type="domain" description="C2H2-type" evidence="8">
    <location>
        <begin position="357"/>
        <end position="381"/>
    </location>
</feature>
<dbReference type="PROSITE" id="PS00028">
    <property type="entry name" value="ZINC_FINGER_C2H2_1"/>
    <property type="match status" value="5"/>
</dbReference>
<keyword evidence="1 6" id="KW-0479">Metal-binding</keyword>
<evidence type="ECO:0000259" key="8">
    <source>
        <dbReference type="PROSITE" id="PS50157"/>
    </source>
</evidence>
<dbReference type="Gene3D" id="3.40.1800.20">
    <property type="match status" value="1"/>
</dbReference>
<keyword evidence="3 5" id="KW-0863">Zinc-finger</keyword>
<dbReference type="GO" id="GO:0008270">
    <property type="term" value="F:zinc ion binding"/>
    <property type="evidence" value="ECO:0007669"/>
    <property type="project" value="UniProtKB-UniRule"/>
</dbReference>
<feature type="domain" description="ZAD" evidence="9">
    <location>
        <begin position="10"/>
        <end position="85"/>
    </location>
</feature>
<name>A0A182K2W2_9DIPT</name>
<keyword evidence="11" id="KW-1185">Reference proteome</keyword>
<dbReference type="PROSITE" id="PS50157">
    <property type="entry name" value="ZINC_FINGER_C2H2_2"/>
    <property type="match status" value="4"/>
</dbReference>
<dbReference type="InterPro" id="IPR036236">
    <property type="entry name" value="Znf_C2H2_sf"/>
</dbReference>
<reference evidence="10" key="2">
    <citation type="submission" date="2020-05" db="UniProtKB">
        <authorList>
            <consortium name="EnsemblMetazoa"/>
        </authorList>
    </citation>
    <scope>IDENTIFICATION</scope>
    <source>
        <strain evidence="10">ACHKN1017</strain>
    </source>
</reference>
<protein>
    <recommendedName>
        <fullName evidence="12">Protein krueppel</fullName>
    </recommendedName>
</protein>
<dbReference type="SMART" id="SM00355">
    <property type="entry name" value="ZnF_C2H2"/>
    <property type="match status" value="7"/>
</dbReference>
<dbReference type="STRING" id="43041.A0A182K2W2"/>
<dbReference type="Pfam" id="PF07776">
    <property type="entry name" value="zf-AD"/>
    <property type="match status" value="1"/>
</dbReference>
<dbReference type="Pfam" id="PF12874">
    <property type="entry name" value="zf-met"/>
    <property type="match status" value="1"/>
</dbReference>
<dbReference type="Gene3D" id="3.30.160.60">
    <property type="entry name" value="Classic Zinc Finger"/>
    <property type="match status" value="4"/>
</dbReference>
<dbReference type="VEuPathDB" id="VectorBase:ACHR005096"/>
<dbReference type="Proteomes" id="UP000075881">
    <property type="component" value="Unassembled WGS sequence"/>
</dbReference>
<reference evidence="11" key="1">
    <citation type="submission" date="2013-03" db="EMBL/GenBank/DDBJ databases">
        <title>The Genome Sequence of Anopheles christyi ACHKN1017.</title>
        <authorList>
            <consortium name="The Broad Institute Genomics Platform"/>
            <person name="Neafsey D.E."/>
            <person name="Besansky N."/>
            <person name="Walker B."/>
            <person name="Young S.K."/>
            <person name="Zeng Q."/>
            <person name="Gargeya S."/>
            <person name="Fitzgerald M."/>
            <person name="Haas B."/>
            <person name="Abouelleil A."/>
            <person name="Allen A.W."/>
            <person name="Alvarado L."/>
            <person name="Arachchi H.M."/>
            <person name="Berlin A.M."/>
            <person name="Chapman S.B."/>
            <person name="Gainer-Dewar J."/>
            <person name="Goldberg J."/>
            <person name="Griggs A."/>
            <person name="Gujja S."/>
            <person name="Hansen M."/>
            <person name="Howarth C."/>
            <person name="Imamovic A."/>
            <person name="Ireland A."/>
            <person name="Larimer J."/>
            <person name="McCowan C."/>
            <person name="Murphy C."/>
            <person name="Pearson M."/>
            <person name="Poon T.W."/>
            <person name="Priest M."/>
            <person name="Roberts A."/>
            <person name="Saif S."/>
            <person name="Shea T."/>
            <person name="Sisk P."/>
            <person name="Sykes S."/>
            <person name="Wortman J."/>
            <person name="Nusbaum C."/>
            <person name="Birren B."/>
        </authorList>
    </citation>
    <scope>NUCLEOTIDE SEQUENCE [LARGE SCALE GENOMIC DNA]</scope>
    <source>
        <strain evidence="11">ACHKN1017</strain>
    </source>
</reference>
<dbReference type="InterPro" id="IPR013087">
    <property type="entry name" value="Znf_C2H2_type"/>
</dbReference>
<evidence type="ECO:0000256" key="1">
    <source>
        <dbReference type="ARBA" id="ARBA00022723"/>
    </source>
</evidence>
<dbReference type="PANTHER" id="PTHR24379:SF121">
    <property type="entry name" value="C2H2-TYPE DOMAIN-CONTAINING PROTEIN"/>
    <property type="match status" value="1"/>
</dbReference>
<dbReference type="GO" id="GO:0005634">
    <property type="term" value="C:nucleus"/>
    <property type="evidence" value="ECO:0007669"/>
    <property type="project" value="InterPro"/>
</dbReference>
<feature type="binding site" evidence="6">
    <location>
        <position position="61"/>
    </location>
    <ligand>
        <name>Zn(2+)</name>
        <dbReference type="ChEBI" id="CHEBI:29105"/>
    </ligand>
</feature>
<evidence type="ECO:0000256" key="4">
    <source>
        <dbReference type="ARBA" id="ARBA00022833"/>
    </source>
</evidence>
<keyword evidence="2" id="KW-0677">Repeat</keyword>
<dbReference type="EnsemblMetazoa" id="ACHR005096-RA">
    <property type="protein sequence ID" value="ACHR005096-PA"/>
    <property type="gene ID" value="ACHR005096"/>
</dbReference>
<accession>A0A182K2W2</accession>
<dbReference type="PROSITE" id="PS51915">
    <property type="entry name" value="ZAD"/>
    <property type="match status" value="1"/>
</dbReference>
<evidence type="ECO:0000256" key="5">
    <source>
        <dbReference type="PROSITE-ProRule" id="PRU00042"/>
    </source>
</evidence>
<evidence type="ECO:0000256" key="7">
    <source>
        <dbReference type="SAM" id="MobiDB-lite"/>
    </source>
</evidence>
<sequence>MARISEEANKVCRLCLSEDEGILFPANKLIDSTLTVDDIERLTSVRIIEKGRSPYAVCIDCNNKLRKFNVFRSFCLSNDVLFRKRFSLTLADDSRNIDDGSSSLAYHKNPELASNHCEITEQIDSIDEYNNDEFDVKIEVEEIVQYDQSIDDAALEDEDPKEVVDLTLDPSDINDTLPNNHHSQKREQNATTSSTATTKQSMDSNERDSKKYPLPKQLCSLCGKLIHNMGDHMLSHTKEPRFSCQYCPMRCSRKSYLKLHVEAVHMKRVLKSCEICNKGFSYIESYDAHMRAKHNYGESFECKICNLKFRHKGGLRGHNNRKHNDQTNCSCTICGMTFQDKRGLRAHGRVHSDEKPFACRYCPKRFKSPNAHRAHELIHKGVVFPCTMCDKTYTYKSLLNIHMLG</sequence>
<dbReference type="InterPro" id="IPR012934">
    <property type="entry name" value="Znf_AD"/>
</dbReference>
<dbReference type="PANTHER" id="PTHR24379">
    <property type="entry name" value="KRAB AND ZINC FINGER DOMAIN-CONTAINING"/>
    <property type="match status" value="1"/>
</dbReference>
<evidence type="ECO:0000256" key="2">
    <source>
        <dbReference type="ARBA" id="ARBA00022737"/>
    </source>
</evidence>
<dbReference type="SMART" id="SM00868">
    <property type="entry name" value="zf-AD"/>
    <property type="match status" value="1"/>
</dbReference>
<dbReference type="SUPFAM" id="SSF57667">
    <property type="entry name" value="beta-beta-alpha zinc fingers"/>
    <property type="match status" value="3"/>
</dbReference>
<evidence type="ECO:0008006" key="12">
    <source>
        <dbReference type="Google" id="ProtNLM"/>
    </source>
</evidence>
<feature type="binding site" evidence="6">
    <location>
        <position position="15"/>
    </location>
    <ligand>
        <name>Zn(2+)</name>
        <dbReference type="ChEBI" id="CHEBI:29105"/>
    </ligand>
</feature>
<dbReference type="SUPFAM" id="SSF57716">
    <property type="entry name" value="Glucocorticoid receptor-like (DNA-binding domain)"/>
    <property type="match status" value="1"/>
</dbReference>
<dbReference type="FunFam" id="3.30.160.60:FF:003753">
    <property type="match status" value="1"/>
</dbReference>